<evidence type="ECO:0000313" key="7">
    <source>
        <dbReference type="Proteomes" id="UP001557484"/>
    </source>
</evidence>
<name>A0ABV3TUZ8_9GAMM</name>
<reference evidence="6 7" key="1">
    <citation type="journal article" date="2011" name="Int. J. Syst. Evol. Microbiol.">
        <title>Zhongshania antarctica gen. nov., sp. nov. and Zhongshania guokunii sp. nov., gammaproteobacteria respectively isolated from coastal attached (fast) ice and surface seawater of the Antarctic.</title>
        <authorList>
            <person name="Li H.J."/>
            <person name="Zhang X.Y."/>
            <person name="Chen C.X."/>
            <person name="Zhang Y.J."/>
            <person name="Gao Z.M."/>
            <person name="Yu Y."/>
            <person name="Chen X.L."/>
            <person name="Chen B."/>
            <person name="Zhang Y.Z."/>
        </authorList>
    </citation>
    <scope>NUCLEOTIDE SEQUENCE [LARGE SCALE GENOMIC DNA]</scope>
    <source>
        <strain evidence="6 7">R06B22</strain>
    </source>
</reference>
<keyword evidence="4" id="KW-0175">Coiled coil</keyword>
<evidence type="ECO:0000256" key="3">
    <source>
        <dbReference type="ARBA" id="ARBA00022553"/>
    </source>
</evidence>
<accession>A0ABV3TUZ8</accession>
<evidence type="ECO:0000256" key="4">
    <source>
        <dbReference type="SAM" id="Coils"/>
    </source>
</evidence>
<dbReference type="PROSITE" id="PS50109">
    <property type="entry name" value="HIS_KIN"/>
    <property type="match status" value="1"/>
</dbReference>
<comment type="catalytic activity">
    <reaction evidence="1">
        <text>ATP + protein L-histidine = ADP + protein N-phospho-L-histidine.</text>
        <dbReference type="EC" id="2.7.13.3"/>
    </reaction>
</comment>
<dbReference type="RefSeq" id="WP_368375540.1">
    <property type="nucleotide sequence ID" value="NZ_JBFRYB010000001.1"/>
</dbReference>
<organism evidence="6 7">
    <name type="scientific">Zhongshania arctica</name>
    <dbReference type="NCBI Taxonomy" id="3238302"/>
    <lineage>
        <taxon>Bacteria</taxon>
        <taxon>Pseudomonadati</taxon>
        <taxon>Pseudomonadota</taxon>
        <taxon>Gammaproteobacteria</taxon>
        <taxon>Cellvibrionales</taxon>
        <taxon>Spongiibacteraceae</taxon>
        <taxon>Zhongshania</taxon>
    </lineage>
</organism>
<sequence length="320" mass="35072">MSTETEKQLRILRKQLERSEADRAELEINKEKGDALLHNVIIELRESKQDLESKSTLLEQALKELHSAQDVLIQSEKMSALGQLVAGVAHEVNTPIGVGVTAASHMQSATQSLLDKVEENTLTHSFASTSVLHIQECADIVLRNLLRAADLINNFKQVAVDCSFQSNRVFNINEYLNSVIISVKSLLDKRDVTVSIDGPLELSIYSDPGSFAQVITNFVTNSLAHGFVSNKPGHIHIDFEAQGDCLCLRYRDDGAGISATHIKQIYEPFFTTRRGEGGSGLGLNIVFNIIVNKLKGSIHCDSELGEGCCFTVILPGLQTA</sequence>
<proteinExistence type="predicted"/>
<dbReference type="Pfam" id="PF02518">
    <property type="entry name" value="HATPase_c"/>
    <property type="match status" value="1"/>
</dbReference>
<gene>
    <name evidence="6" type="ORF">AB4875_08035</name>
</gene>
<protein>
    <recommendedName>
        <fullName evidence="2">histidine kinase</fullName>
        <ecNumber evidence="2">2.7.13.3</ecNumber>
    </recommendedName>
</protein>
<evidence type="ECO:0000259" key="5">
    <source>
        <dbReference type="PROSITE" id="PS50109"/>
    </source>
</evidence>
<dbReference type="SUPFAM" id="SSF47384">
    <property type="entry name" value="Homodimeric domain of signal transducing histidine kinase"/>
    <property type="match status" value="1"/>
</dbReference>
<dbReference type="Proteomes" id="UP001557484">
    <property type="component" value="Unassembled WGS sequence"/>
</dbReference>
<keyword evidence="3" id="KW-0597">Phosphoprotein</keyword>
<dbReference type="EMBL" id="JBFRYB010000001">
    <property type="protein sequence ID" value="MEX1665437.1"/>
    <property type="molecule type" value="Genomic_DNA"/>
</dbReference>
<feature type="coiled-coil region" evidence="4">
    <location>
        <begin position="2"/>
        <end position="78"/>
    </location>
</feature>
<keyword evidence="7" id="KW-1185">Reference proteome</keyword>
<dbReference type="InterPro" id="IPR003661">
    <property type="entry name" value="HisK_dim/P_dom"/>
</dbReference>
<dbReference type="PANTHER" id="PTHR43065:SF47">
    <property type="match status" value="1"/>
</dbReference>
<dbReference type="GO" id="GO:0016301">
    <property type="term" value="F:kinase activity"/>
    <property type="evidence" value="ECO:0007669"/>
    <property type="project" value="UniProtKB-KW"/>
</dbReference>
<dbReference type="EC" id="2.7.13.3" evidence="2"/>
<keyword evidence="6" id="KW-0808">Transferase</keyword>
<dbReference type="InterPro" id="IPR005467">
    <property type="entry name" value="His_kinase_dom"/>
</dbReference>
<dbReference type="PRINTS" id="PR00344">
    <property type="entry name" value="BCTRLSENSOR"/>
</dbReference>
<comment type="caution">
    <text evidence="6">The sequence shown here is derived from an EMBL/GenBank/DDBJ whole genome shotgun (WGS) entry which is preliminary data.</text>
</comment>
<evidence type="ECO:0000256" key="2">
    <source>
        <dbReference type="ARBA" id="ARBA00012438"/>
    </source>
</evidence>
<dbReference type="Gene3D" id="3.30.565.10">
    <property type="entry name" value="Histidine kinase-like ATPase, C-terminal domain"/>
    <property type="match status" value="1"/>
</dbReference>
<feature type="domain" description="Histidine kinase" evidence="5">
    <location>
        <begin position="87"/>
        <end position="318"/>
    </location>
</feature>
<dbReference type="SMART" id="SM00387">
    <property type="entry name" value="HATPase_c"/>
    <property type="match status" value="1"/>
</dbReference>
<evidence type="ECO:0000313" key="6">
    <source>
        <dbReference type="EMBL" id="MEX1665437.1"/>
    </source>
</evidence>
<dbReference type="InterPro" id="IPR004358">
    <property type="entry name" value="Sig_transdc_His_kin-like_C"/>
</dbReference>
<dbReference type="InterPro" id="IPR036890">
    <property type="entry name" value="HATPase_C_sf"/>
</dbReference>
<dbReference type="InterPro" id="IPR036097">
    <property type="entry name" value="HisK_dim/P_sf"/>
</dbReference>
<evidence type="ECO:0000256" key="1">
    <source>
        <dbReference type="ARBA" id="ARBA00000085"/>
    </source>
</evidence>
<dbReference type="SUPFAM" id="SSF55874">
    <property type="entry name" value="ATPase domain of HSP90 chaperone/DNA topoisomerase II/histidine kinase"/>
    <property type="match status" value="1"/>
</dbReference>
<dbReference type="Gene3D" id="1.10.287.130">
    <property type="match status" value="1"/>
</dbReference>
<dbReference type="PANTHER" id="PTHR43065">
    <property type="entry name" value="SENSOR HISTIDINE KINASE"/>
    <property type="match status" value="1"/>
</dbReference>
<keyword evidence="6" id="KW-0418">Kinase</keyword>
<dbReference type="InterPro" id="IPR003594">
    <property type="entry name" value="HATPase_dom"/>
</dbReference>
<dbReference type="CDD" id="cd00082">
    <property type="entry name" value="HisKA"/>
    <property type="match status" value="1"/>
</dbReference>